<dbReference type="AlphaFoldDB" id="A0A941DA74"/>
<name>A0A941DA74_9MICO</name>
<proteinExistence type="predicted"/>
<gene>
    <name evidence="2" type="ORF">KC207_13765</name>
</gene>
<feature type="transmembrane region" description="Helical" evidence="1">
    <location>
        <begin position="20"/>
        <end position="48"/>
    </location>
</feature>
<keyword evidence="1" id="KW-1133">Transmembrane helix</keyword>
<evidence type="ECO:0000313" key="2">
    <source>
        <dbReference type="EMBL" id="MBR7744356.1"/>
    </source>
</evidence>
<comment type="caution">
    <text evidence="2">The sequence shown here is derived from an EMBL/GenBank/DDBJ whole genome shotgun (WGS) entry which is preliminary data.</text>
</comment>
<dbReference type="EMBL" id="JAGSNF010000020">
    <property type="protein sequence ID" value="MBR7744356.1"/>
    <property type="molecule type" value="Genomic_DNA"/>
</dbReference>
<keyword evidence="3" id="KW-1185">Reference proteome</keyword>
<sequence>MLTLYIIMQVGWRLDEDSWVAWLAYPFYVLLLPVGIPVFFVTAVASAMLGGYLGDPRSELVAPVGALVTVVLNALLFHSLATARHPRRSPHDEPQPAEPSS</sequence>
<reference evidence="2" key="1">
    <citation type="submission" date="2021-04" db="EMBL/GenBank/DDBJ databases">
        <title>Phycicoccus avicenniae sp. nov., a novel endophytic actinomycetes isolated from branch of Avicennia mariana.</title>
        <authorList>
            <person name="Tuo L."/>
        </authorList>
    </citation>
    <scope>NUCLEOTIDE SEQUENCE</scope>
    <source>
        <strain evidence="2">BSK3Z-2</strain>
    </source>
</reference>
<feature type="transmembrane region" description="Helical" evidence="1">
    <location>
        <begin position="60"/>
        <end position="81"/>
    </location>
</feature>
<dbReference type="RefSeq" id="WP_211603883.1">
    <property type="nucleotide sequence ID" value="NZ_JAGSNF010000020.1"/>
</dbReference>
<accession>A0A941DA74</accession>
<evidence type="ECO:0000313" key="3">
    <source>
        <dbReference type="Proteomes" id="UP000677016"/>
    </source>
</evidence>
<keyword evidence="1" id="KW-0472">Membrane</keyword>
<evidence type="ECO:0000256" key="1">
    <source>
        <dbReference type="SAM" id="Phobius"/>
    </source>
</evidence>
<keyword evidence="1" id="KW-0812">Transmembrane</keyword>
<protein>
    <submittedName>
        <fullName evidence="2">Uncharacterized protein</fullName>
    </submittedName>
</protein>
<organism evidence="2 3">
    <name type="scientific">Phycicoccus avicenniae</name>
    <dbReference type="NCBI Taxonomy" id="2828860"/>
    <lineage>
        <taxon>Bacteria</taxon>
        <taxon>Bacillati</taxon>
        <taxon>Actinomycetota</taxon>
        <taxon>Actinomycetes</taxon>
        <taxon>Micrococcales</taxon>
        <taxon>Intrasporangiaceae</taxon>
        <taxon>Phycicoccus</taxon>
    </lineage>
</organism>
<dbReference type="Proteomes" id="UP000677016">
    <property type="component" value="Unassembled WGS sequence"/>
</dbReference>